<dbReference type="InterPro" id="IPR000014">
    <property type="entry name" value="PAS"/>
</dbReference>
<feature type="domain" description="PAC" evidence="7">
    <location>
        <begin position="186"/>
        <end position="239"/>
    </location>
</feature>
<accession>A0A2Z4GHU1</accession>
<gene>
    <name evidence="8" type="ORF">DJ013_20330</name>
</gene>
<dbReference type="InterPro" id="IPR005467">
    <property type="entry name" value="His_kinase_dom"/>
</dbReference>
<dbReference type="AlphaFoldDB" id="A0A2Z4GHU1"/>
<dbReference type="Gene3D" id="1.10.287.130">
    <property type="match status" value="1"/>
</dbReference>
<dbReference type="PROSITE" id="PS50113">
    <property type="entry name" value="PAC"/>
    <property type="match status" value="1"/>
</dbReference>
<dbReference type="NCBIfam" id="TIGR00229">
    <property type="entry name" value="sensory_box"/>
    <property type="match status" value="1"/>
</dbReference>
<dbReference type="Proteomes" id="UP000249873">
    <property type="component" value="Chromosome"/>
</dbReference>
<proteinExistence type="predicted"/>
<keyword evidence="4" id="KW-0808">Transferase</keyword>
<evidence type="ECO:0000256" key="2">
    <source>
        <dbReference type="ARBA" id="ARBA00012438"/>
    </source>
</evidence>
<dbReference type="OrthoDB" id="9124519at2"/>
<evidence type="ECO:0000259" key="7">
    <source>
        <dbReference type="PROSITE" id="PS50113"/>
    </source>
</evidence>
<evidence type="ECO:0000256" key="5">
    <source>
        <dbReference type="ARBA" id="ARBA00022777"/>
    </source>
</evidence>
<dbReference type="SUPFAM" id="SSF55874">
    <property type="entry name" value="ATPase domain of HSP90 chaperone/DNA topoisomerase II/histidine kinase"/>
    <property type="match status" value="1"/>
</dbReference>
<dbReference type="PANTHER" id="PTHR43304">
    <property type="entry name" value="PHYTOCHROME-LIKE PROTEIN CPH1"/>
    <property type="match status" value="1"/>
</dbReference>
<protein>
    <recommendedName>
        <fullName evidence="2">histidine kinase</fullName>
        <ecNumber evidence="2">2.7.13.3</ecNumber>
    </recommendedName>
</protein>
<dbReference type="RefSeq" id="WP_111373760.1">
    <property type="nucleotide sequence ID" value="NZ_CP029480.1"/>
</dbReference>
<dbReference type="CDD" id="cd00082">
    <property type="entry name" value="HisKA"/>
    <property type="match status" value="1"/>
</dbReference>
<dbReference type="SMART" id="SM00388">
    <property type="entry name" value="HisKA"/>
    <property type="match status" value="1"/>
</dbReference>
<evidence type="ECO:0000313" key="8">
    <source>
        <dbReference type="EMBL" id="AWW00394.1"/>
    </source>
</evidence>
<evidence type="ECO:0000259" key="6">
    <source>
        <dbReference type="PROSITE" id="PS50109"/>
    </source>
</evidence>
<keyword evidence="3" id="KW-0597">Phosphoprotein</keyword>
<name>A0A2Z4GHU1_9BACT</name>
<dbReference type="Gene3D" id="3.30.450.20">
    <property type="entry name" value="PAS domain"/>
    <property type="match status" value="1"/>
</dbReference>
<dbReference type="GO" id="GO:0000155">
    <property type="term" value="F:phosphorelay sensor kinase activity"/>
    <property type="evidence" value="ECO:0007669"/>
    <property type="project" value="InterPro"/>
</dbReference>
<evidence type="ECO:0000256" key="3">
    <source>
        <dbReference type="ARBA" id="ARBA00022553"/>
    </source>
</evidence>
<evidence type="ECO:0000313" key="9">
    <source>
        <dbReference type="Proteomes" id="UP000249873"/>
    </source>
</evidence>
<dbReference type="SUPFAM" id="SSF47384">
    <property type="entry name" value="Homodimeric domain of signal transducing histidine kinase"/>
    <property type="match status" value="1"/>
</dbReference>
<keyword evidence="9" id="KW-1185">Reference proteome</keyword>
<organism evidence="8 9">
    <name type="scientific">Arcticibacterium luteifluviistationis</name>
    <dbReference type="NCBI Taxonomy" id="1784714"/>
    <lineage>
        <taxon>Bacteria</taxon>
        <taxon>Pseudomonadati</taxon>
        <taxon>Bacteroidota</taxon>
        <taxon>Cytophagia</taxon>
        <taxon>Cytophagales</taxon>
        <taxon>Leadbetterellaceae</taxon>
        <taxon>Arcticibacterium</taxon>
    </lineage>
</organism>
<dbReference type="InterPro" id="IPR052162">
    <property type="entry name" value="Sensor_kinase/Photoreceptor"/>
</dbReference>
<dbReference type="InterPro" id="IPR036890">
    <property type="entry name" value="HATPase_C_sf"/>
</dbReference>
<evidence type="ECO:0000256" key="4">
    <source>
        <dbReference type="ARBA" id="ARBA00022679"/>
    </source>
</evidence>
<dbReference type="PROSITE" id="PS50109">
    <property type="entry name" value="HIS_KIN"/>
    <property type="match status" value="1"/>
</dbReference>
<dbReference type="InterPro" id="IPR036097">
    <property type="entry name" value="HisK_dim/P_sf"/>
</dbReference>
<dbReference type="Pfam" id="PF13426">
    <property type="entry name" value="PAS_9"/>
    <property type="match status" value="1"/>
</dbReference>
<dbReference type="InterPro" id="IPR000700">
    <property type="entry name" value="PAS-assoc_C"/>
</dbReference>
<comment type="catalytic activity">
    <reaction evidence="1">
        <text>ATP + protein L-histidine = ADP + protein N-phospho-L-histidine.</text>
        <dbReference type="EC" id="2.7.13.3"/>
    </reaction>
</comment>
<dbReference type="SMART" id="SM00387">
    <property type="entry name" value="HATPase_c"/>
    <property type="match status" value="1"/>
</dbReference>
<reference evidence="8 9" key="1">
    <citation type="submission" date="2018-05" db="EMBL/GenBank/DDBJ databases">
        <title>Complete genome sequence of Arcticibacterium luteifluviistationis SM1504T, a cytophagaceae bacterium isolated from Arctic surface seawater.</title>
        <authorList>
            <person name="Li Y."/>
            <person name="Qin Q.-L."/>
        </authorList>
    </citation>
    <scope>NUCLEOTIDE SEQUENCE [LARGE SCALE GENOMIC DNA]</scope>
    <source>
        <strain evidence="8 9">SM1504</strain>
    </source>
</reference>
<dbReference type="PANTHER" id="PTHR43304:SF1">
    <property type="entry name" value="PAC DOMAIN-CONTAINING PROTEIN"/>
    <property type="match status" value="1"/>
</dbReference>
<dbReference type="PRINTS" id="PR00344">
    <property type="entry name" value="BCTRLSENSOR"/>
</dbReference>
<dbReference type="Gene3D" id="2.10.70.100">
    <property type="match status" value="1"/>
</dbReference>
<evidence type="ECO:0000256" key="1">
    <source>
        <dbReference type="ARBA" id="ARBA00000085"/>
    </source>
</evidence>
<dbReference type="Pfam" id="PF02518">
    <property type="entry name" value="HATPase_c"/>
    <property type="match status" value="1"/>
</dbReference>
<dbReference type="InterPro" id="IPR004358">
    <property type="entry name" value="Sig_transdc_His_kin-like_C"/>
</dbReference>
<dbReference type="EMBL" id="CP029480">
    <property type="protein sequence ID" value="AWW00394.1"/>
    <property type="molecule type" value="Genomic_DNA"/>
</dbReference>
<dbReference type="EC" id="2.7.13.3" evidence="2"/>
<sequence length="481" mass="54964">MTLVPNAEIYDELREFILILSQKEVLFFNKSIKAYLGALTLEVQESLIINIIRLRGGQSSERDFLKGLPFEEVKIKTIKLTDGSEADLILLNTSKQITIDAEYFHYKLLLTAEDELGFGCWNNNLKDDIIFWSDGMARIFGYKDASEVKGQNNWEGFVAHVSREYKEAVNRRIQEKINKGMDGDSKQTELRIVKIDGTKRLVSLKTHYIERGDDGEVLSLYGTIKDITDIRNKEKIIKQQLAELNKSNDALTQFAYTASHDLQEPLRKIEAYGNRLKTSLGEDLPENSERYLSKLISSTLRMSNLIEDILMLSRLNSINVKTEKVNLNEVLEGILADYEESIKDTEAEITFELPTILGLKSQFHQLFQNLIGNAIKFKHPDRAPKIDISFTKIKKKEKQSLKLDVDKKYYCIKVADNGIGFDQKFETSIYTPFKRLVGRTEFSGTGIGLAISKKVVDNHDGYIRAESEEGEGTSFYLYFPI</sequence>
<dbReference type="CDD" id="cd00130">
    <property type="entry name" value="PAS"/>
    <property type="match status" value="1"/>
</dbReference>
<dbReference type="InterPro" id="IPR003661">
    <property type="entry name" value="HisK_dim/P_dom"/>
</dbReference>
<dbReference type="Gene3D" id="3.30.565.10">
    <property type="entry name" value="Histidine kinase-like ATPase, C-terminal domain"/>
    <property type="match status" value="1"/>
</dbReference>
<dbReference type="InterPro" id="IPR003594">
    <property type="entry name" value="HATPase_dom"/>
</dbReference>
<dbReference type="SUPFAM" id="SSF55785">
    <property type="entry name" value="PYP-like sensor domain (PAS domain)"/>
    <property type="match status" value="1"/>
</dbReference>
<dbReference type="KEGG" id="als:DJ013_20330"/>
<feature type="domain" description="Histidine kinase" evidence="6">
    <location>
        <begin position="257"/>
        <end position="481"/>
    </location>
</feature>
<dbReference type="InterPro" id="IPR035965">
    <property type="entry name" value="PAS-like_dom_sf"/>
</dbReference>
<keyword evidence="5" id="KW-0418">Kinase</keyword>
<dbReference type="Pfam" id="PF00512">
    <property type="entry name" value="HisKA"/>
    <property type="match status" value="1"/>
</dbReference>